<evidence type="ECO:0000313" key="13">
    <source>
        <dbReference type="EMBL" id="MDP9922947.1"/>
    </source>
</evidence>
<dbReference type="InterPro" id="IPR046373">
    <property type="entry name" value="Acyl-CoA_Oxase/DH_mid-dom_sf"/>
</dbReference>
<comment type="function">
    <text evidence="7">Catalyzes the dehydrogenation at the alpha-beta position of ACP-bound acyl chains. This results in the introduction of a double bond in the lipidic chain, which is further transferred to the epsilon-amino group of lysine residue in the mycobactin core by MbtK.</text>
</comment>
<dbReference type="Gene3D" id="1.20.140.10">
    <property type="entry name" value="Butyryl-CoA Dehydrogenase, subunit A, domain 3"/>
    <property type="match status" value="1"/>
</dbReference>
<keyword evidence="4" id="KW-0285">Flavoprotein</keyword>
<evidence type="ECO:0000259" key="10">
    <source>
        <dbReference type="Pfam" id="PF00441"/>
    </source>
</evidence>
<sequence>MTDDMALFRQTVRRFVERELAPQEERFWKQGHVDRDTWLQAGAAGVLLPSIPQDYGGGGGSFGHDAIVITEQARAGVSSLGTSVHSAIVAHYLLTYGSEEQKRLWLPRMASGELVVAIAMTEPGAGTDLQGIQTRAQREGGDYVINGSKTFITNGLMAGLIVVVCQTRPEAGARGLSLIVVETEGLKGFRRGRLLEKIGMKGRDTTELFFDDVHVPAGNLLGAAEGEGFRQLMQQLPKERMIIALEAQALMERALSETIAYVRERRMFGQALIDMQNTRFKLAECKTQAAIAKVFVDDCMHRLLAGELDLPTAAMAKWWCTQKNCEIIDECLQLHGGYGYMLEYPIAKLYANARVSKIYGGSNEIMKELIARSL</sequence>
<comment type="caution">
    <text evidence="13">The sequence shown here is derived from an EMBL/GenBank/DDBJ whole genome shotgun (WGS) entry which is preliminary data.</text>
</comment>
<dbReference type="Gene3D" id="1.10.540.10">
    <property type="entry name" value="Acyl-CoA dehydrogenase/oxidase, N-terminal domain"/>
    <property type="match status" value="1"/>
</dbReference>
<dbReference type="GO" id="GO:0003995">
    <property type="term" value="F:acyl-CoA dehydrogenase activity"/>
    <property type="evidence" value="ECO:0007669"/>
    <property type="project" value="InterPro"/>
</dbReference>
<dbReference type="PANTHER" id="PTHR48083:SF20">
    <property type="entry name" value="LONG-CHAIN SPECIFIC ACYL-COA DEHYDROGENASE, MITOCHONDRIAL"/>
    <property type="match status" value="1"/>
</dbReference>
<dbReference type="InterPro" id="IPR050741">
    <property type="entry name" value="Acyl-CoA_dehydrogenase"/>
</dbReference>
<gene>
    <name evidence="13" type="ORF">J2W25_001968</name>
</gene>
<dbReference type="GO" id="GO:0005737">
    <property type="term" value="C:cytoplasm"/>
    <property type="evidence" value="ECO:0007669"/>
    <property type="project" value="TreeGrafter"/>
</dbReference>
<comment type="pathway">
    <text evidence="2">Siderophore biosynthesis; mycobactin biosynthesis.</text>
</comment>
<evidence type="ECO:0000313" key="14">
    <source>
        <dbReference type="Proteomes" id="UP001244295"/>
    </source>
</evidence>
<feature type="domain" description="Acyl-CoA dehydrogenase/oxidase C-terminal" evidence="10">
    <location>
        <begin position="226"/>
        <end position="374"/>
    </location>
</feature>
<reference evidence="13" key="1">
    <citation type="submission" date="2023-07" db="EMBL/GenBank/DDBJ databases">
        <title>Sorghum-associated microbial communities from plants grown in Nebraska, USA.</title>
        <authorList>
            <person name="Schachtman D."/>
        </authorList>
    </citation>
    <scope>NUCLEOTIDE SEQUENCE</scope>
    <source>
        <strain evidence="13">DS2795</strain>
    </source>
</reference>
<dbReference type="InterPro" id="IPR009100">
    <property type="entry name" value="AcylCoA_DH/oxidase_NM_dom_sf"/>
</dbReference>
<dbReference type="SUPFAM" id="SSF56645">
    <property type="entry name" value="Acyl-CoA dehydrogenase NM domain-like"/>
    <property type="match status" value="1"/>
</dbReference>
<evidence type="ECO:0000256" key="4">
    <source>
        <dbReference type="ARBA" id="ARBA00022630"/>
    </source>
</evidence>
<dbReference type="InterPro" id="IPR036250">
    <property type="entry name" value="AcylCo_DH-like_C"/>
</dbReference>
<dbReference type="GO" id="GO:0033539">
    <property type="term" value="P:fatty acid beta-oxidation using acyl-CoA dehydrogenase"/>
    <property type="evidence" value="ECO:0007669"/>
    <property type="project" value="TreeGrafter"/>
</dbReference>
<comment type="similarity">
    <text evidence="3">Belongs to the acyl-CoA dehydrogenase family.</text>
</comment>
<evidence type="ECO:0000256" key="5">
    <source>
        <dbReference type="ARBA" id="ARBA00022827"/>
    </source>
</evidence>
<proteinExistence type="inferred from homology"/>
<dbReference type="InterPro" id="IPR006091">
    <property type="entry name" value="Acyl-CoA_Oxase/DH_mid-dom"/>
</dbReference>
<dbReference type="InterPro" id="IPR013786">
    <property type="entry name" value="AcylCoA_DH/ox_N"/>
</dbReference>
<dbReference type="FunFam" id="2.40.110.10:FF:000002">
    <property type="entry name" value="Acyl-CoA dehydrogenase fadE12"/>
    <property type="match status" value="1"/>
</dbReference>
<evidence type="ECO:0000256" key="6">
    <source>
        <dbReference type="ARBA" id="ARBA00023002"/>
    </source>
</evidence>
<evidence type="ECO:0000259" key="11">
    <source>
        <dbReference type="Pfam" id="PF02770"/>
    </source>
</evidence>
<dbReference type="SUPFAM" id="SSF47203">
    <property type="entry name" value="Acyl-CoA dehydrogenase C-terminal domain-like"/>
    <property type="match status" value="1"/>
</dbReference>
<dbReference type="Gene3D" id="2.40.110.10">
    <property type="entry name" value="Butyryl-CoA Dehydrogenase, subunit A, domain 2"/>
    <property type="match status" value="1"/>
</dbReference>
<dbReference type="AlphaFoldDB" id="A0AAW8DUF8"/>
<dbReference type="RefSeq" id="WP_370878285.1">
    <property type="nucleotide sequence ID" value="NZ_JAUSRS010000003.1"/>
</dbReference>
<organism evidence="13 14">
    <name type="scientific">Variovorax boronicumulans</name>
    <dbReference type="NCBI Taxonomy" id="436515"/>
    <lineage>
        <taxon>Bacteria</taxon>
        <taxon>Pseudomonadati</taxon>
        <taxon>Pseudomonadota</taxon>
        <taxon>Betaproteobacteria</taxon>
        <taxon>Burkholderiales</taxon>
        <taxon>Comamonadaceae</taxon>
        <taxon>Variovorax</taxon>
    </lineage>
</organism>
<keyword evidence="5" id="KW-0274">FAD</keyword>
<dbReference type="Proteomes" id="UP001244295">
    <property type="component" value="Unassembled WGS sequence"/>
</dbReference>
<dbReference type="PANTHER" id="PTHR48083">
    <property type="entry name" value="MEDIUM-CHAIN SPECIFIC ACYL-COA DEHYDROGENASE, MITOCHONDRIAL-RELATED"/>
    <property type="match status" value="1"/>
</dbReference>
<evidence type="ECO:0000256" key="8">
    <source>
        <dbReference type="ARBA" id="ARBA00040394"/>
    </source>
</evidence>
<dbReference type="FunFam" id="1.20.140.10:FF:000001">
    <property type="entry name" value="Acyl-CoA dehydrogenase"/>
    <property type="match status" value="1"/>
</dbReference>
<evidence type="ECO:0000256" key="2">
    <source>
        <dbReference type="ARBA" id="ARBA00005102"/>
    </source>
</evidence>
<name>A0AAW8DUF8_9BURK</name>
<dbReference type="Pfam" id="PF02771">
    <property type="entry name" value="Acyl-CoA_dh_N"/>
    <property type="match status" value="1"/>
</dbReference>
<feature type="domain" description="Acyl-CoA oxidase/dehydrogenase middle" evidence="11">
    <location>
        <begin position="117"/>
        <end position="213"/>
    </location>
</feature>
<evidence type="ECO:0000259" key="12">
    <source>
        <dbReference type="Pfam" id="PF02771"/>
    </source>
</evidence>
<evidence type="ECO:0000256" key="1">
    <source>
        <dbReference type="ARBA" id="ARBA00001974"/>
    </source>
</evidence>
<evidence type="ECO:0000256" key="7">
    <source>
        <dbReference type="ARBA" id="ARBA00037085"/>
    </source>
</evidence>
<dbReference type="InterPro" id="IPR009075">
    <property type="entry name" value="AcylCo_DH/oxidase_C"/>
</dbReference>
<evidence type="ECO:0000256" key="3">
    <source>
        <dbReference type="ARBA" id="ARBA00009347"/>
    </source>
</evidence>
<dbReference type="InterPro" id="IPR037069">
    <property type="entry name" value="AcylCoA_DH/ox_N_sf"/>
</dbReference>
<comment type="cofactor">
    <cofactor evidence="1">
        <name>FAD</name>
        <dbReference type="ChEBI" id="CHEBI:57692"/>
    </cofactor>
</comment>
<protein>
    <recommendedName>
        <fullName evidence="8">Acyl-[acyl-carrier-protein] dehydrogenase MbtN</fullName>
    </recommendedName>
    <alternativeName>
        <fullName evidence="9">Mycobactin synthase protein N</fullName>
    </alternativeName>
</protein>
<dbReference type="Pfam" id="PF00441">
    <property type="entry name" value="Acyl-CoA_dh_1"/>
    <property type="match status" value="1"/>
</dbReference>
<dbReference type="PROSITE" id="PS00073">
    <property type="entry name" value="ACYL_COA_DH_2"/>
    <property type="match status" value="1"/>
</dbReference>
<dbReference type="EMBL" id="JAUSRR010000003">
    <property type="protein sequence ID" value="MDP9922947.1"/>
    <property type="molecule type" value="Genomic_DNA"/>
</dbReference>
<accession>A0AAW8DUF8</accession>
<dbReference type="GO" id="GO:0050660">
    <property type="term" value="F:flavin adenine dinucleotide binding"/>
    <property type="evidence" value="ECO:0007669"/>
    <property type="project" value="InterPro"/>
</dbReference>
<evidence type="ECO:0000256" key="9">
    <source>
        <dbReference type="ARBA" id="ARBA00042660"/>
    </source>
</evidence>
<dbReference type="PROSITE" id="PS00072">
    <property type="entry name" value="ACYL_COA_DH_1"/>
    <property type="match status" value="1"/>
</dbReference>
<dbReference type="Pfam" id="PF02770">
    <property type="entry name" value="Acyl-CoA_dh_M"/>
    <property type="match status" value="1"/>
</dbReference>
<feature type="domain" description="Acyl-CoA dehydrogenase/oxidase N-terminal" evidence="12">
    <location>
        <begin position="2"/>
        <end position="113"/>
    </location>
</feature>
<dbReference type="InterPro" id="IPR006089">
    <property type="entry name" value="Acyl-CoA_DH_CS"/>
</dbReference>
<keyword evidence="6 13" id="KW-0560">Oxidoreductase</keyword>